<dbReference type="GO" id="GO:0046496">
    <property type="term" value="P:nicotinamide nucleotide metabolic process"/>
    <property type="evidence" value="ECO:0007669"/>
    <property type="project" value="UniProtKB-UniRule"/>
</dbReference>
<dbReference type="PANTHER" id="PTHR12592:SF0">
    <property type="entry name" value="ATP-DEPENDENT (S)-NAD(P)H-HYDRATE DEHYDRATASE"/>
    <property type="match status" value="1"/>
</dbReference>
<dbReference type="GO" id="GO:0052856">
    <property type="term" value="F:NAD(P)HX epimerase activity"/>
    <property type="evidence" value="ECO:0007669"/>
    <property type="project" value="UniProtKB-UniRule"/>
</dbReference>
<comment type="similarity">
    <text evidence="17">Belongs to the NnrD/CARKD family.</text>
</comment>
<evidence type="ECO:0000256" key="8">
    <source>
        <dbReference type="ARBA" id="ARBA00022857"/>
    </source>
</evidence>
<dbReference type="NCBIfam" id="TIGR00196">
    <property type="entry name" value="yjeF_cterm"/>
    <property type="match status" value="1"/>
</dbReference>
<keyword evidence="13" id="KW-0511">Multifunctional enzyme</keyword>
<comment type="function">
    <text evidence="17">Catalyzes the dehydration of the S-form of NAD(P)HX at the expense of ADP, which is converted to AMP. Together with NAD(P)HX epimerase, which catalyzes the epimerization of the S- and R-forms, the enzyme allows the repair of both epimers of NAD(P)HX, a damaged form of NAD(P)H that is a result of enzymatic or heat-dependent hydration.</text>
</comment>
<comment type="cofactor">
    <cofactor evidence="18 19">
        <name>K(+)</name>
        <dbReference type="ChEBI" id="CHEBI:29103"/>
    </cofactor>
    <text evidence="18 19">Binds 1 potassium ion per subunit.</text>
</comment>
<dbReference type="Gene3D" id="3.40.1190.20">
    <property type="match status" value="1"/>
</dbReference>
<comment type="catalytic activity">
    <reaction evidence="1 18 19">
        <text>(6R)-NADHX = (6S)-NADHX</text>
        <dbReference type="Rhea" id="RHEA:32215"/>
        <dbReference type="ChEBI" id="CHEBI:64074"/>
        <dbReference type="ChEBI" id="CHEBI:64075"/>
        <dbReference type="EC" id="5.1.99.6"/>
    </reaction>
</comment>
<dbReference type="AlphaFoldDB" id="K2QL04"/>
<keyword evidence="10 17" id="KW-0520">NAD</keyword>
<feature type="binding site" evidence="18">
    <location>
        <begin position="130"/>
        <end position="136"/>
    </location>
    <ligand>
        <name>(6S)-NADPHX</name>
        <dbReference type="ChEBI" id="CHEBI:64076"/>
    </ligand>
</feature>
<evidence type="ECO:0000256" key="3">
    <source>
        <dbReference type="ARBA" id="ARBA00006001"/>
    </source>
</evidence>
<evidence type="ECO:0000256" key="19">
    <source>
        <dbReference type="PIRNR" id="PIRNR017184"/>
    </source>
</evidence>
<evidence type="ECO:0000256" key="17">
    <source>
        <dbReference type="HAMAP-Rule" id="MF_01965"/>
    </source>
</evidence>
<comment type="caution">
    <text evidence="22">The sequence shown here is derived from an EMBL/GenBank/DDBJ whole genome shotgun (WGS) entry which is preliminary data.</text>
</comment>
<keyword evidence="8 17" id="KW-0521">NADP</keyword>
<comment type="catalytic activity">
    <reaction evidence="15 17 19">
        <text>(6S)-NADHX + ADP = AMP + phosphate + NADH + H(+)</text>
        <dbReference type="Rhea" id="RHEA:32223"/>
        <dbReference type="ChEBI" id="CHEBI:15378"/>
        <dbReference type="ChEBI" id="CHEBI:43474"/>
        <dbReference type="ChEBI" id="CHEBI:57945"/>
        <dbReference type="ChEBI" id="CHEBI:64074"/>
        <dbReference type="ChEBI" id="CHEBI:456215"/>
        <dbReference type="ChEBI" id="CHEBI:456216"/>
        <dbReference type="EC" id="4.2.1.136"/>
    </reaction>
</comment>
<sequence length="516" mass="56856">MKIFSLNQIRQADEFTIDRQNISSELLMERAGKVAFEWIQSQLGDSKVGIHVFCGVGNNGGDGLVIARYLLQSGYSVNIHVVNFSDQRSEDFLTNFDRIKEINIWPKLLNENSNLPEIPANDIVIDAIFGIGFNRPNVDWIAKLINHINQSKSFVLSIDIPSGVYMEKATQEGEAIYADYTLSFQFPKLIFSLPSTGKYTRYWQVLNIGLDAEFIQNQKPLAEYVGKFEALKRYRPRDKYSHKGTFGHALIIGGSYGKIGAVLMCSEASLHAGAGLVSVFAPQCGYQIIQSSLPEAMVITDSHQKHIQHIHFDVDPSVIGIGPGMGTHPNTVAAFSTFLKQNDKPLVIDADGLNILAKNYELLQFIKGKAVLTPHPKELERLIGPWEDDFEKLDKMKAFSKEYQVILLVKGAHTITVFQDQMFVNSTGNPGMATAGSGDVLTGLISGLIAQGYSLLAATVLGVYIHGLAGDLAAQRSSIEALTATDIIDFIGDAFMDLIRVNEPKSSSSDQNHQEP</sequence>
<dbReference type="GO" id="GO:0005524">
    <property type="term" value="F:ATP binding"/>
    <property type="evidence" value="ECO:0007669"/>
    <property type="project" value="UniProtKB-UniRule"/>
</dbReference>
<dbReference type="Pfam" id="PF01256">
    <property type="entry name" value="Carb_kinase"/>
    <property type="match status" value="1"/>
</dbReference>
<keyword evidence="6 17" id="KW-0547">Nucleotide-binding</keyword>
<dbReference type="GO" id="GO:0016301">
    <property type="term" value="F:kinase activity"/>
    <property type="evidence" value="ECO:0007669"/>
    <property type="project" value="UniProtKB-KW"/>
</dbReference>
<dbReference type="GO" id="GO:0046872">
    <property type="term" value="F:metal ion binding"/>
    <property type="evidence" value="ECO:0007669"/>
    <property type="project" value="UniProtKB-UniRule"/>
</dbReference>
<keyword evidence="5 18" id="KW-0479">Metal-binding</keyword>
<evidence type="ECO:0000256" key="15">
    <source>
        <dbReference type="ARBA" id="ARBA00048238"/>
    </source>
</evidence>
<keyword evidence="12 17" id="KW-0456">Lyase</keyword>
<feature type="domain" description="YjeF N-terminal" evidence="21">
    <location>
        <begin position="9"/>
        <end position="216"/>
    </location>
</feature>
<name>K2QL04_9FLAO</name>
<evidence type="ECO:0000256" key="9">
    <source>
        <dbReference type="ARBA" id="ARBA00022958"/>
    </source>
</evidence>
<dbReference type="eggNOG" id="COG0063">
    <property type="taxonomic scope" value="Bacteria"/>
</dbReference>
<organism evidence="22 23">
    <name type="scientific">Galbibacter marinus</name>
    <dbReference type="NCBI Taxonomy" id="555500"/>
    <lineage>
        <taxon>Bacteria</taxon>
        <taxon>Pseudomonadati</taxon>
        <taxon>Bacteroidota</taxon>
        <taxon>Flavobacteriia</taxon>
        <taxon>Flavobacteriales</taxon>
        <taxon>Flavobacteriaceae</taxon>
        <taxon>Galbibacter</taxon>
    </lineage>
</organism>
<evidence type="ECO:0000256" key="7">
    <source>
        <dbReference type="ARBA" id="ARBA00022840"/>
    </source>
</evidence>
<dbReference type="InterPro" id="IPR000631">
    <property type="entry name" value="CARKD"/>
</dbReference>
<comment type="subunit">
    <text evidence="17">Homotetramer.</text>
</comment>
<dbReference type="PROSITE" id="PS51385">
    <property type="entry name" value="YJEF_N"/>
    <property type="match status" value="1"/>
</dbReference>
<dbReference type="eggNOG" id="COG0062">
    <property type="taxonomic scope" value="Bacteria"/>
</dbReference>
<dbReference type="OrthoDB" id="9806925at2"/>
<dbReference type="PANTHER" id="PTHR12592">
    <property type="entry name" value="ATP-DEPENDENT (S)-NAD(P)H-HYDRATE DEHYDRATASE FAMILY MEMBER"/>
    <property type="match status" value="1"/>
</dbReference>
<comment type="catalytic activity">
    <reaction evidence="16 17 19">
        <text>(6S)-NADPHX + ADP = AMP + phosphate + NADPH + H(+)</text>
        <dbReference type="Rhea" id="RHEA:32235"/>
        <dbReference type="ChEBI" id="CHEBI:15378"/>
        <dbReference type="ChEBI" id="CHEBI:43474"/>
        <dbReference type="ChEBI" id="CHEBI:57783"/>
        <dbReference type="ChEBI" id="CHEBI:64076"/>
        <dbReference type="ChEBI" id="CHEBI:456215"/>
        <dbReference type="ChEBI" id="CHEBI:456216"/>
        <dbReference type="EC" id="4.2.1.136"/>
    </reaction>
</comment>
<dbReference type="EMBL" id="AMSG01000008">
    <property type="protein sequence ID" value="EKF55367.1"/>
    <property type="molecule type" value="Genomic_DNA"/>
</dbReference>
<comment type="similarity">
    <text evidence="3 19">In the N-terminal section; belongs to the NnrE/AIBP family.</text>
</comment>
<gene>
    <name evidence="18" type="primary">nnrE</name>
    <name evidence="17" type="synonym">nnrD</name>
    <name evidence="22" type="ORF">I215_07871</name>
</gene>
<evidence type="ECO:0000256" key="14">
    <source>
        <dbReference type="ARBA" id="ARBA00025153"/>
    </source>
</evidence>
<keyword evidence="22" id="KW-0808">Transferase</keyword>
<dbReference type="SUPFAM" id="SSF53613">
    <property type="entry name" value="Ribokinase-like"/>
    <property type="match status" value="1"/>
</dbReference>
<keyword evidence="22" id="KW-0418">Kinase</keyword>
<feature type="binding site" evidence="18">
    <location>
        <position position="159"/>
    </location>
    <ligand>
        <name>(6S)-NADPHX</name>
        <dbReference type="ChEBI" id="CHEBI:64076"/>
    </ligand>
</feature>
<dbReference type="InterPro" id="IPR036652">
    <property type="entry name" value="YjeF_N_dom_sf"/>
</dbReference>
<evidence type="ECO:0000256" key="2">
    <source>
        <dbReference type="ARBA" id="ARBA00000909"/>
    </source>
</evidence>
<feature type="binding site" evidence="17">
    <location>
        <position position="439"/>
    </location>
    <ligand>
        <name>(6S)-NADPHX</name>
        <dbReference type="ChEBI" id="CHEBI:64076"/>
    </ligand>
</feature>
<feature type="binding site" evidence="18">
    <location>
        <position position="59"/>
    </location>
    <ligand>
        <name>K(+)</name>
        <dbReference type="ChEBI" id="CHEBI:29103"/>
    </ligand>
</feature>
<comment type="similarity">
    <text evidence="18">Belongs to the NnrE/AIBP family.</text>
</comment>
<evidence type="ECO:0000256" key="12">
    <source>
        <dbReference type="ARBA" id="ARBA00023239"/>
    </source>
</evidence>
<evidence type="ECO:0000256" key="1">
    <source>
        <dbReference type="ARBA" id="ARBA00000013"/>
    </source>
</evidence>
<dbReference type="Proteomes" id="UP000007364">
    <property type="component" value="Unassembled WGS sequence"/>
</dbReference>
<evidence type="ECO:0000256" key="6">
    <source>
        <dbReference type="ARBA" id="ARBA00022741"/>
    </source>
</evidence>
<comment type="similarity">
    <text evidence="4 19">In the C-terminal section; belongs to the NnrD/CARKD family.</text>
</comment>
<feature type="binding site" evidence="17">
    <location>
        <position position="261"/>
    </location>
    <ligand>
        <name>(6S)-NADPHX</name>
        <dbReference type="ChEBI" id="CHEBI:64076"/>
    </ligand>
</feature>
<evidence type="ECO:0000256" key="4">
    <source>
        <dbReference type="ARBA" id="ARBA00009524"/>
    </source>
</evidence>
<protein>
    <recommendedName>
        <fullName evidence="19">Bifunctional NAD(P)H-hydrate repair enzyme</fullName>
    </recommendedName>
    <alternativeName>
        <fullName evidence="19">Nicotinamide nucleotide repair protein</fullName>
    </alternativeName>
    <domain>
        <recommendedName>
            <fullName evidence="19">ADP-dependent (S)-NAD(P)H-hydrate dehydratase</fullName>
            <ecNumber evidence="19">4.2.1.136</ecNumber>
        </recommendedName>
        <alternativeName>
            <fullName evidence="19">ADP-dependent NAD(P)HX dehydratase</fullName>
        </alternativeName>
    </domain>
    <domain>
        <recommendedName>
            <fullName evidence="19">NAD(P)H-hydrate epimerase</fullName>
            <ecNumber evidence="19">5.1.99.6</ecNumber>
        </recommendedName>
    </domain>
</protein>
<feature type="binding site" evidence="18">
    <location>
        <position position="162"/>
    </location>
    <ligand>
        <name>K(+)</name>
        <dbReference type="ChEBI" id="CHEBI:29103"/>
    </ligand>
</feature>
<comment type="function">
    <text evidence="14 19">Bifunctional enzyme that catalyzes the epimerization of the S- and R-forms of NAD(P)HX and the dehydration of the S-form of NAD(P)HX at the expense of ADP, which is converted to AMP. This allows the repair of both epimers of NAD(P)HX, a damaged form of NAD(P)H that is a result of enzymatic or heat-dependent hydration.</text>
</comment>
<feature type="binding site" evidence="18">
    <location>
        <begin position="58"/>
        <end position="62"/>
    </location>
    <ligand>
        <name>(6S)-NADPHX</name>
        <dbReference type="ChEBI" id="CHEBI:64076"/>
    </ligand>
</feature>
<feature type="binding site" evidence="17">
    <location>
        <position position="375"/>
    </location>
    <ligand>
        <name>(6S)-NADPHX</name>
        <dbReference type="ChEBI" id="CHEBI:64076"/>
    </ligand>
</feature>
<proteinExistence type="inferred from homology"/>
<dbReference type="InterPro" id="IPR004443">
    <property type="entry name" value="YjeF_N_dom"/>
</dbReference>
<feature type="binding site" evidence="17">
    <location>
        <position position="324"/>
    </location>
    <ligand>
        <name>(6S)-NADPHX</name>
        <dbReference type="ChEBI" id="CHEBI:64076"/>
    </ligand>
</feature>
<comment type="caution">
    <text evidence="18">Lacks conserved residue(s) required for the propagation of feature annotation.</text>
</comment>
<dbReference type="InterPro" id="IPR029056">
    <property type="entry name" value="Ribokinase-like"/>
</dbReference>
<evidence type="ECO:0000313" key="23">
    <source>
        <dbReference type="Proteomes" id="UP000007364"/>
    </source>
</evidence>
<dbReference type="PATRIC" id="fig|555500.3.peg.1631"/>
<evidence type="ECO:0000259" key="21">
    <source>
        <dbReference type="PROSITE" id="PS51385"/>
    </source>
</evidence>
<dbReference type="PROSITE" id="PS51383">
    <property type="entry name" value="YJEF_C_3"/>
    <property type="match status" value="1"/>
</dbReference>
<feature type="domain" description="YjeF C-terminal" evidence="20">
    <location>
        <begin position="226"/>
        <end position="498"/>
    </location>
</feature>
<feature type="binding site" evidence="17">
    <location>
        <begin position="410"/>
        <end position="414"/>
    </location>
    <ligand>
        <name>AMP</name>
        <dbReference type="ChEBI" id="CHEBI:456215"/>
    </ligand>
</feature>
<dbReference type="InterPro" id="IPR030677">
    <property type="entry name" value="Nnr"/>
</dbReference>
<keyword evidence="9 18" id="KW-0630">Potassium</keyword>
<dbReference type="NCBIfam" id="TIGR00197">
    <property type="entry name" value="yjeF_nterm"/>
    <property type="match status" value="1"/>
</dbReference>
<dbReference type="CDD" id="cd01171">
    <property type="entry name" value="YXKO-related"/>
    <property type="match status" value="1"/>
</dbReference>
<dbReference type="PROSITE" id="PS01050">
    <property type="entry name" value="YJEF_C_2"/>
    <property type="match status" value="1"/>
</dbReference>
<evidence type="ECO:0000256" key="16">
    <source>
        <dbReference type="ARBA" id="ARBA00049209"/>
    </source>
</evidence>
<dbReference type="GO" id="GO:0052855">
    <property type="term" value="F:ADP-dependent NAD(P)H-hydrate dehydratase activity"/>
    <property type="evidence" value="ECO:0007669"/>
    <property type="project" value="UniProtKB-UniRule"/>
</dbReference>
<dbReference type="RefSeq" id="WP_008991429.1">
    <property type="nucleotide sequence ID" value="NZ_AMSG01000008.1"/>
</dbReference>
<dbReference type="Gene3D" id="3.40.50.10260">
    <property type="entry name" value="YjeF N-terminal domain"/>
    <property type="match status" value="1"/>
</dbReference>
<feature type="binding site" evidence="18">
    <location>
        <position position="126"/>
    </location>
    <ligand>
        <name>K(+)</name>
        <dbReference type="ChEBI" id="CHEBI:29103"/>
    </ligand>
</feature>
<keyword evidence="7 17" id="KW-0067">ATP-binding</keyword>
<dbReference type="SUPFAM" id="SSF64153">
    <property type="entry name" value="YjeF N-terminal domain-like"/>
    <property type="match status" value="1"/>
</dbReference>
<dbReference type="GO" id="GO:0110051">
    <property type="term" value="P:metabolite repair"/>
    <property type="evidence" value="ECO:0007669"/>
    <property type="project" value="TreeGrafter"/>
</dbReference>
<keyword evidence="11 18" id="KW-0413">Isomerase</keyword>
<dbReference type="PIRSF" id="PIRSF017184">
    <property type="entry name" value="Nnr"/>
    <property type="match status" value="1"/>
</dbReference>
<evidence type="ECO:0000256" key="5">
    <source>
        <dbReference type="ARBA" id="ARBA00022723"/>
    </source>
</evidence>
<comment type="function">
    <text evidence="18">Catalyzes the epimerization of the S- and R-forms of NAD(P)HX, a damaged form of NAD(P)H that is a result of enzymatic or heat-dependent hydration. This is a prerequisite for the S-specific NAD(P)H-hydrate dehydratase to allow the repair of both epimers of NAD(P)HX.</text>
</comment>
<accession>K2QL04</accession>
<dbReference type="HAMAP" id="MF_01966">
    <property type="entry name" value="NADHX_epimerase"/>
    <property type="match status" value="1"/>
</dbReference>
<evidence type="ECO:0000313" key="22">
    <source>
        <dbReference type="EMBL" id="EKF55367.1"/>
    </source>
</evidence>
<dbReference type="Pfam" id="PF03853">
    <property type="entry name" value="YjeF_N"/>
    <property type="match status" value="1"/>
</dbReference>
<evidence type="ECO:0000259" key="20">
    <source>
        <dbReference type="PROSITE" id="PS51383"/>
    </source>
</evidence>
<feature type="binding site" evidence="17">
    <location>
        <position position="438"/>
    </location>
    <ligand>
        <name>AMP</name>
        <dbReference type="ChEBI" id="CHEBI:456215"/>
    </ligand>
</feature>
<reference evidence="22 23" key="1">
    <citation type="journal article" date="2012" name="J. Bacteriol.">
        <title>Genome Sequence of Galbibacter marinum Type Strain ck-I2-15.</title>
        <authorList>
            <person name="Lai Q."/>
            <person name="Li C."/>
            <person name="Shao Z."/>
        </authorList>
    </citation>
    <scope>NUCLEOTIDE SEQUENCE [LARGE SCALE GENOMIC DNA]</scope>
    <source>
        <strain evidence="23">ck-I2-15</strain>
    </source>
</reference>
<evidence type="ECO:0000256" key="13">
    <source>
        <dbReference type="ARBA" id="ARBA00023268"/>
    </source>
</evidence>
<keyword evidence="23" id="KW-1185">Reference proteome</keyword>
<evidence type="ECO:0000256" key="10">
    <source>
        <dbReference type="ARBA" id="ARBA00023027"/>
    </source>
</evidence>
<dbReference type="InterPro" id="IPR017953">
    <property type="entry name" value="Carbohydrate_kinase_pred_CS"/>
</dbReference>
<dbReference type="HAMAP" id="MF_01965">
    <property type="entry name" value="NADHX_dehydratase"/>
    <property type="match status" value="1"/>
</dbReference>
<comment type="cofactor">
    <cofactor evidence="17">
        <name>Mg(2+)</name>
        <dbReference type="ChEBI" id="CHEBI:18420"/>
    </cofactor>
</comment>
<dbReference type="EC" id="5.1.99.6" evidence="19"/>
<dbReference type="STRING" id="555500.I215_07871"/>
<evidence type="ECO:0000256" key="18">
    <source>
        <dbReference type="HAMAP-Rule" id="MF_01966"/>
    </source>
</evidence>
<evidence type="ECO:0000256" key="11">
    <source>
        <dbReference type="ARBA" id="ARBA00023235"/>
    </source>
</evidence>
<comment type="catalytic activity">
    <reaction evidence="2 18 19">
        <text>(6R)-NADPHX = (6S)-NADPHX</text>
        <dbReference type="Rhea" id="RHEA:32227"/>
        <dbReference type="ChEBI" id="CHEBI:64076"/>
        <dbReference type="ChEBI" id="CHEBI:64077"/>
        <dbReference type="EC" id="5.1.99.6"/>
    </reaction>
</comment>
<dbReference type="EC" id="4.2.1.136" evidence="19"/>